<proteinExistence type="predicted"/>
<dbReference type="InterPro" id="IPR029024">
    <property type="entry name" value="TerB-like"/>
</dbReference>
<dbReference type="Gene3D" id="1.10.3680.10">
    <property type="entry name" value="TerB-like"/>
    <property type="match status" value="1"/>
</dbReference>
<reference evidence="1 2" key="1">
    <citation type="submission" date="2017-06" db="EMBL/GenBank/DDBJ databases">
        <authorList>
            <person name="Kim H.J."/>
            <person name="Triplett B.A."/>
        </authorList>
    </citation>
    <scope>NUCLEOTIDE SEQUENCE [LARGE SCALE GENOMIC DNA]</scope>
    <source>
        <strain evidence="1 2">DSM 25597</strain>
    </source>
</reference>
<evidence type="ECO:0008006" key="3">
    <source>
        <dbReference type="Google" id="ProtNLM"/>
    </source>
</evidence>
<dbReference type="Proteomes" id="UP000198379">
    <property type="component" value="Unassembled WGS sequence"/>
</dbReference>
<name>A0A239BJB9_9FLAO</name>
<accession>A0A239BJB9</accession>
<dbReference type="EMBL" id="FZNY01000006">
    <property type="protein sequence ID" value="SNS07173.1"/>
    <property type="molecule type" value="Genomic_DNA"/>
</dbReference>
<evidence type="ECO:0000313" key="1">
    <source>
        <dbReference type="EMBL" id="SNS07173.1"/>
    </source>
</evidence>
<gene>
    <name evidence="1" type="ORF">SAMN06265376_106168</name>
</gene>
<dbReference type="RefSeq" id="WP_089372782.1">
    <property type="nucleotide sequence ID" value="NZ_BMEP01000005.1"/>
</dbReference>
<sequence length="134" mass="15660">MPVRTKTLLYQNLGKLFYAIAASDTIIQDQEFEALQQCVQKYWKDYNDLNQVFEEEYTQVIEAVFEGVEAFELSAEEMFQDFISYKREHPQLFTNVLNTLIMATAKTIAYAFENVNTSEQKFLTQLENELSIIS</sequence>
<evidence type="ECO:0000313" key="2">
    <source>
        <dbReference type="Proteomes" id="UP000198379"/>
    </source>
</evidence>
<keyword evidence="2" id="KW-1185">Reference proteome</keyword>
<dbReference type="OrthoDB" id="979732at2"/>
<organism evidence="1 2">
    <name type="scientific">Dokdonia pacifica</name>
    <dbReference type="NCBI Taxonomy" id="1627892"/>
    <lineage>
        <taxon>Bacteria</taxon>
        <taxon>Pseudomonadati</taxon>
        <taxon>Bacteroidota</taxon>
        <taxon>Flavobacteriia</taxon>
        <taxon>Flavobacteriales</taxon>
        <taxon>Flavobacteriaceae</taxon>
        <taxon>Dokdonia</taxon>
    </lineage>
</organism>
<protein>
    <recommendedName>
        <fullName evidence="3">Tellurite resistance protein TerB</fullName>
    </recommendedName>
</protein>
<dbReference type="AlphaFoldDB" id="A0A239BJB9"/>